<protein>
    <submittedName>
        <fullName evidence="1">Uncharacterized protein</fullName>
    </submittedName>
</protein>
<gene>
    <name evidence="1" type="ORF">FHS48_001595</name>
</gene>
<sequence>MAVDDGLLGRFRSVAAGLGLTQQQAQQLVDLRVEQARQEAEAHTACSRQWVEQARRDPEFGGAGFQTALAVADRGLAAFATPDLRTLLDHTGLGNHPEVIRLAYRIGRTLAEPGPVQPGAVPAEAMSTADFYAREVFGS</sequence>
<dbReference type="AlphaFoldDB" id="A0A7X0DLN7"/>
<reference evidence="1 2" key="1">
    <citation type="submission" date="2020-08" db="EMBL/GenBank/DDBJ databases">
        <title>Genomic Encyclopedia of Type Strains, Phase IV (KMG-IV): sequencing the most valuable type-strain genomes for metagenomic binning, comparative biology and taxonomic classification.</title>
        <authorList>
            <person name="Goeker M."/>
        </authorList>
    </citation>
    <scope>NUCLEOTIDE SEQUENCE [LARGE SCALE GENOMIC DNA]</scope>
    <source>
        <strain evidence="1 2">DSM 11590</strain>
    </source>
</reference>
<dbReference type="Proteomes" id="UP000544872">
    <property type="component" value="Unassembled WGS sequence"/>
</dbReference>
<dbReference type="EMBL" id="JACIIX010000005">
    <property type="protein sequence ID" value="MBB6210180.1"/>
    <property type="molecule type" value="Genomic_DNA"/>
</dbReference>
<evidence type="ECO:0000313" key="1">
    <source>
        <dbReference type="EMBL" id="MBB6210180.1"/>
    </source>
</evidence>
<evidence type="ECO:0000313" key="2">
    <source>
        <dbReference type="Proteomes" id="UP000544872"/>
    </source>
</evidence>
<keyword evidence="2" id="KW-1185">Reference proteome</keyword>
<organism evidence="1 2">
    <name type="scientific">Novispirillum itersonii</name>
    <name type="common">Aquaspirillum itersonii</name>
    <dbReference type="NCBI Taxonomy" id="189"/>
    <lineage>
        <taxon>Bacteria</taxon>
        <taxon>Pseudomonadati</taxon>
        <taxon>Pseudomonadota</taxon>
        <taxon>Alphaproteobacteria</taxon>
        <taxon>Rhodospirillales</taxon>
        <taxon>Novispirillaceae</taxon>
        <taxon>Novispirillum</taxon>
    </lineage>
</organism>
<comment type="caution">
    <text evidence="1">The sequence shown here is derived from an EMBL/GenBank/DDBJ whole genome shotgun (WGS) entry which is preliminary data.</text>
</comment>
<proteinExistence type="predicted"/>
<name>A0A7X0DLN7_NOVIT</name>
<accession>A0A7X0DLN7</accession>